<dbReference type="SFLD" id="SFLDS00003">
    <property type="entry name" value="Haloacid_Dehalogenase"/>
    <property type="match status" value="1"/>
</dbReference>
<dbReference type="InterPro" id="IPR041492">
    <property type="entry name" value="HAD_2"/>
</dbReference>
<gene>
    <name evidence="1" type="ORF">GM668_21825</name>
</gene>
<dbReference type="InterPro" id="IPR023198">
    <property type="entry name" value="PGP-like_dom2"/>
</dbReference>
<comment type="caution">
    <text evidence="1">The sequence shown here is derived from an EMBL/GenBank/DDBJ whole genome shotgun (WGS) entry which is preliminary data.</text>
</comment>
<dbReference type="RefSeq" id="WP_155441063.1">
    <property type="nucleotide sequence ID" value="NZ_WNLA01000017.1"/>
</dbReference>
<protein>
    <submittedName>
        <fullName evidence="1">HAD-IA family hydrolase</fullName>
    </submittedName>
</protein>
<proteinExistence type="predicted"/>
<dbReference type="PANTHER" id="PTHR43481:SF4">
    <property type="entry name" value="GLYCEROL-1-PHOSPHATE PHOSPHOHYDROLASE 1-RELATED"/>
    <property type="match status" value="1"/>
</dbReference>
<dbReference type="CDD" id="cd07505">
    <property type="entry name" value="HAD_BPGM-like"/>
    <property type="match status" value="1"/>
</dbReference>
<dbReference type="Gene3D" id="1.10.150.240">
    <property type="entry name" value="Putative phosphatase, domain 2"/>
    <property type="match status" value="1"/>
</dbReference>
<dbReference type="SFLD" id="SFLDG01129">
    <property type="entry name" value="C1.5:_HAD__Beta-PGM__Phosphata"/>
    <property type="match status" value="1"/>
</dbReference>
<dbReference type="Gene3D" id="3.40.50.1000">
    <property type="entry name" value="HAD superfamily/HAD-like"/>
    <property type="match status" value="1"/>
</dbReference>
<keyword evidence="1" id="KW-0378">Hydrolase</keyword>
<dbReference type="OrthoDB" id="5293434at2"/>
<dbReference type="SFLD" id="SFLDG01135">
    <property type="entry name" value="C1.5.6:_HAD__Beta-PGM__Phospha"/>
    <property type="match status" value="1"/>
</dbReference>
<dbReference type="PANTHER" id="PTHR43481">
    <property type="entry name" value="FRUCTOSE-1-PHOSPHATE PHOSPHATASE"/>
    <property type="match status" value="1"/>
</dbReference>
<accession>A0A6L6Q5C4</accession>
<dbReference type="InterPro" id="IPR036412">
    <property type="entry name" value="HAD-like_sf"/>
</dbReference>
<dbReference type="InterPro" id="IPR023214">
    <property type="entry name" value="HAD_sf"/>
</dbReference>
<dbReference type="SUPFAM" id="SSF56784">
    <property type="entry name" value="HAD-like"/>
    <property type="match status" value="1"/>
</dbReference>
<dbReference type="Pfam" id="PF13419">
    <property type="entry name" value="HAD_2"/>
    <property type="match status" value="1"/>
</dbReference>
<evidence type="ECO:0000313" key="2">
    <source>
        <dbReference type="Proteomes" id="UP000484015"/>
    </source>
</evidence>
<dbReference type="AlphaFoldDB" id="A0A6L6Q5C4"/>
<dbReference type="InterPro" id="IPR051806">
    <property type="entry name" value="HAD-like_SPP"/>
</dbReference>
<dbReference type="GO" id="GO:0050308">
    <property type="term" value="F:sugar-phosphatase activity"/>
    <property type="evidence" value="ECO:0007669"/>
    <property type="project" value="TreeGrafter"/>
</dbReference>
<dbReference type="InterPro" id="IPR006439">
    <property type="entry name" value="HAD-SF_hydro_IA"/>
</dbReference>
<evidence type="ECO:0000313" key="1">
    <source>
        <dbReference type="EMBL" id="MTW04716.1"/>
    </source>
</evidence>
<reference evidence="1 2" key="1">
    <citation type="submission" date="2019-11" db="EMBL/GenBank/DDBJ databases">
        <title>Type strains purchased from KCTC, JCM and DSMZ.</title>
        <authorList>
            <person name="Lu H."/>
        </authorList>
    </citation>
    <scope>NUCLEOTIDE SEQUENCE [LARGE SCALE GENOMIC DNA]</scope>
    <source>
        <strain evidence="1 2">KCTC 42409</strain>
    </source>
</reference>
<dbReference type="NCBIfam" id="TIGR01509">
    <property type="entry name" value="HAD-SF-IA-v3"/>
    <property type="match status" value="1"/>
</dbReference>
<dbReference type="EMBL" id="WNLA01000017">
    <property type="protein sequence ID" value="MTW04716.1"/>
    <property type="molecule type" value="Genomic_DNA"/>
</dbReference>
<dbReference type="Proteomes" id="UP000484015">
    <property type="component" value="Unassembled WGS sequence"/>
</dbReference>
<keyword evidence="2" id="KW-1185">Reference proteome</keyword>
<name>A0A6L6Q5C4_9BURK</name>
<organism evidence="1 2">
    <name type="scientific">Pseudoduganella ginsengisoli</name>
    <dbReference type="NCBI Taxonomy" id="1462440"/>
    <lineage>
        <taxon>Bacteria</taxon>
        <taxon>Pseudomonadati</taxon>
        <taxon>Pseudomonadota</taxon>
        <taxon>Betaproteobacteria</taxon>
        <taxon>Burkholderiales</taxon>
        <taxon>Oxalobacteraceae</taxon>
        <taxon>Telluria group</taxon>
        <taxon>Pseudoduganella</taxon>
    </lineage>
</organism>
<sequence>MARRAFIFDMDGTIVDNMDFHMKSWLEFFARRDIVLDADAFFRDTAGRQSHEIMSTYFGKPFTKETSRELDDEKEALYRELYAPHLKTVEGFMELIAKARQQDVALAVATAAPNDNITFTLDGLDLRKHFNAVVGAADVARGKPNPDVFLLAAERCGVAPANAIVFEDAPLGVEAARRAGMRAVVLTTTLPASAFAEFDNVIAIARDFSELDIAALFAAECAGGVQTN</sequence>